<dbReference type="InterPro" id="IPR055361">
    <property type="entry name" value="tRNA_methyltr_TrmB_bact"/>
</dbReference>
<name>D3RQ27_ALLVD</name>
<dbReference type="SUPFAM" id="SSF53335">
    <property type="entry name" value="S-adenosyl-L-methionine-dependent methyltransferases"/>
    <property type="match status" value="1"/>
</dbReference>
<dbReference type="GO" id="GO:0008176">
    <property type="term" value="F:tRNA (guanine(46)-N7)-methyltransferase activity"/>
    <property type="evidence" value="ECO:0007669"/>
    <property type="project" value="UniProtKB-UniRule"/>
</dbReference>
<reference evidence="11 12" key="1">
    <citation type="journal article" date="2011" name="Stand. Genomic Sci.">
        <title>Complete genome sequence of Allochromatium vinosum DSM 180(T).</title>
        <authorList>
            <person name="Weissgerber T."/>
            <person name="Zigann R."/>
            <person name="Bruce D."/>
            <person name="Chang Y.J."/>
            <person name="Detter J.C."/>
            <person name="Han C."/>
            <person name="Hauser L."/>
            <person name="Jeffries C.D."/>
            <person name="Land M."/>
            <person name="Munk A.C."/>
            <person name="Tapia R."/>
            <person name="Dahl C."/>
        </authorList>
    </citation>
    <scope>NUCLEOTIDE SEQUENCE [LARGE SCALE GENOMIC DNA]</scope>
    <source>
        <strain evidence="12">ATCC 17899 / DSM 180 / NBRC 103801 / NCIMB 10441 / D</strain>
    </source>
</reference>
<comment type="caution">
    <text evidence="9">Lacks conserved residue(s) required for the propagation of feature annotation.</text>
</comment>
<feature type="binding site" evidence="9">
    <location>
        <begin position="225"/>
        <end position="228"/>
    </location>
    <ligand>
        <name>substrate</name>
    </ligand>
</feature>
<dbReference type="PANTHER" id="PTHR23417:SF14">
    <property type="entry name" value="PENTACOTRIPEPTIDE-REPEAT REGION OF PRORP DOMAIN-CONTAINING PROTEIN"/>
    <property type="match status" value="1"/>
</dbReference>
<feature type="binding site" evidence="9">
    <location>
        <position position="128"/>
    </location>
    <ligand>
        <name>S-adenosyl-L-methionine</name>
        <dbReference type="ChEBI" id="CHEBI:59789"/>
    </ligand>
</feature>
<dbReference type="RefSeq" id="WP_012971906.1">
    <property type="nucleotide sequence ID" value="NC_013851.1"/>
</dbReference>
<dbReference type="NCBIfam" id="TIGR00091">
    <property type="entry name" value="tRNA (guanosine(46)-N7)-methyltransferase TrmB"/>
    <property type="match status" value="1"/>
</dbReference>
<comment type="catalytic activity">
    <reaction evidence="1 9">
        <text>guanosine(46) in tRNA + S-adenosyl-L-methionine = N(7)-methylguanosine(46) in tRNA + S-adenosyl-L-homocysteine</text>
        <dbReference type="Rhea" id="RHEA:42708"/>
        <dbReference type="Rhea" id="RHEA-COMP:10188"/>
        <dbReference type="Rhea" id="RHEA-COMP:10189"/>
        <dbReference type="ChEBI" id="CHEBI:57856"/>
        <dbReference type="ChEBI" id="CHEBI:59789"/>
        <dbReference type="ChEBI" id="CHEBI:74269"/>
        <dbReference type="ChEBI" id="CHEBI:74480"/>
        <dbReference type="EC" id="2.1.1.33"/>
    </reaction>
</comment>
<keyword evidence="5 9" id="KW-0949">S-adenosyl-L-methionine</keyword>
<sequence length="246" mass="27815">MEQTEDRRSPEADPPSDPGDRPRRAIRSFVLREGRLTAAQERAFSELWPRFGVDWTPGVPLDLAALFGNDRPVVLEIGFGNGESLAEMAERDPERNWLGIEVHRPGVGHLLLEIERRGLSNLRVMRHDAIEVLREGIEPGALDTVQLFFPDPWPKKRHHKRRILSPALVELLARVIRPGGIFHAATDWAHYAEQMLEVLDGAADLFENTAGAGAYAPRPANRPLTKFEQRGERLGHPVADLIYRRR</sequence>
<dbReference type="PROSITE" id="PS51625">
    <property type="entry name" value="SAM_MT_TRMB"/>
    <property type="match status" value="1"/>
</dbReference>
<evidence type="ECO:0000256" key="8">
    <source>
        <dbReference type="ARBA" id="ARBA00060767"/>
    </source>
</evidence>
<feature type="binding site" evidence="9">
    <location>
        <position position="101"/>
    </location>
    <ligand>
        <name>S-adenosyl-L-methionine</name>
        <dbReference type="ChEBI" id="CHEBI:59789"/>
    </ligand>
</feature>
<evidence type="ECO:0000256" key="2">
    <source>
        <dbReference type="ARBA" id="ARBA00003015"/>
    </source>
</evidence>
<dbReference type="eggNOG" id="COG0220">
    <property type="taxonomic scope" value="Bacteria"/>
</dbReference>
<organism evidence="11 12">
    <name type="scientific">Allochromatium vinosum (strain ATCC 17899 / DSM 180 / NBRC 103801 / NCIMB 10441 / D)</name>
    <name type="common">Chromatium vinosum</name>
    <dbReference type="NCBI Taxonomy" id="572477"/>
    <lineage>
        <taxon>Bacteria</taxon>
        <taxon>Pseudomonadati</taxon>
        <taxon>Pseudomonadota</taxon>
        <taxon>Gammaproteobacteria</taxon>
        <taxon>Chromatiales</taxon>
        <taxon>Chromatiaceae</taxon>
        <taxon>Allochromatium</taxon>
    </lineage>
</organism>
<proteinExistence type="inferred from homology"/>
<dbReference type="FunFam" id="3.40.50.150:FF:000035">
    <property type="entry name" value="tRNA (guanine-N(7)-)-methyltransferase"/>
    <property type="match status" value="1"/>
</dbReference>
<dbReference type="UniPathway" id="UPA00989"/>
<dbReference type="GO" id="GO:0043527">
    <property type="term" value="C:tRNA methyltransferase complex"/>
    <property type="evidence" value="ECO:0007669"/>
    <property type="project" value="TreeGrafter"/>
</dbReference>
<comment type="pathway">
    <text evidence="7 9">tRNA modification; N(7)-methylguanine-tRNA biosynthesis.</text>
</comment>
<feature type="binding site" evidence="9">
    <location>
        <position position="76"/>
    </location>
    <ligand>
        <name>S-adenosyl-L-methionine</name>
        <dbReference type="ChEBI" id="CHEBI:59789"/>
    </ligand>
</feature>
<gene>
    <name evidence="9" type="primary">trmB</name>
    <name evidence="11" type="ordered locus">Alvin_2729</name>
</gene>
<feature type="binding site" evidence="9">
    <location>
        <position position="155"/>
    </location>
    <ligand>
        <name>substrate</name>
    </ligand>
</feature>
<dbReference type="HAMAP" id="MF_01057">
    <property type="entry name" value="tRNA_methyltr_TrmB"/>
    <property type="match status" value="1"/>
</dbReference>
<dbReference type="EMBL" id="CP001896">
    <property type="protein sequence ID" value="ADC63638.1"/>
    <property type="molecule type" value="Genomic_DNA"/>
</dbReference>
<dbReference type="CDD" id="cd02440">
    <property type="entry name" value="AdoMet_MTases"/>
    <property type="match status" value="1"/>
</dbReference>
<dbReference type="Gene3D" id="3.40.50.150">
    <property type="entry name" value="Vaccinia Virus protein VP39"/>
    <property type="match status" value="1"/>
</dbReference>
<dbReference type="InterPro" id="IPR029063">
    <property type="entry name" value="SAM-dependent_MTases_sf"/>
</dbReference>
<keyword evidence="3 9" id="KW-0489">Methyltransferase</keyword>
<comment type="similarity">
    <text evidence="8 9">Belongs to the class I-like SAM-binding methyltransferase superfamily. TrmB family.</text>
</comment>
<feature type="binding site" evidence="9">
    <location>
        <position position="187"/>
    </location>
    <ligand>
        <name>substrate</name>
    </ligand>
</feature>
<comment type="function">
    <text evidence="2 9">Catalyzes the formation of N(7)-methylguanine at position 46 (m7G46) in tRNA.</text>
</comment>
<dbReference type="OrthoDB" id="9802090at2"/>
<evidence type="ECO:0000256" key="4">
    <source>
        <dbReference type="ARBA" id="ARBA00022679"/>
    </source>
</evidence>
<dbReference type="AlphaFoldDB" id="D3RQ27"/>
<evidence type="ECO:0000256" key="9">
    <source>
        <dbReference type="HAMAP-Rule" id="MF_01057"/>
    </source>
</evidence>
<evidence type="ECO:0000256" key="3">
    <source>
        <dbReference type="ARBA" id="ARBA00022603"/>
    </source>
</evidence>
<keyword evidence="12" id="KW-1185">Reference proteome</keyword>
<evidence type="ECO:0000256" key="7">
    <source>
        <dbReference type="ARBA" id="ARBA00060552"/>
    </source>
</evidence>
<evidence type="ECO:0000256" key="5">
    <source>
        <dbReference type="ARBA" id="ARBA00022691"/>
    </source>
</evidence>
<feature type="region of interest" description="Disordered" evidence="10">
    <location>
        <begin position="1"/>
        <end position="23"/>
    </location>
</feature>
<dbReference type="EC" id="2.1.1.33" evidence="9"/>
<dbReference type="Proteomes" id="UP000001441">
    <property type="component" value="Chromosome"/>
</dbReference>
<dbReference type="KEGG" id="alv:Alvin_2729"/>
<dbReference type="InterPro" id="IPR003358">
    <property type="entry name" value="tRNA_(Gua-N-7)_MeTrfase_Trmb"/>
</dbReference>
<evidence type="ECO:0000256" key="1">
    <source>
        <dbReference type="ARBA" id="ARBA00000142"/>
    </source>
</evidence>
<dbReference type="HOGENOM" id="CLU_050910_0_1_6"/>
<evidence type="ECO:0000256" key="10">
    <source>
        <dbReference type="SAM" id="MobiDB-lite"/>
    </source>
</evidence>
<accession>D3RQ27</accession>
<keyword evidence="6 9" id="KW-0819">tRNA processing</keyword>
<evidence type="ECO:0000313" key="11">
    <source>
        <dbReference type="EMBL" id="ADC63638.1"/>
    </source>
</evidence>
<evidence type="ECO:0000313" key="12">
    <source>
        <dbReference type="Proteomes" id="UP000001441"/>
    </source>
</evidence>
<dbReference type="STRING" id="572477.Alvin_2729"/>
<evidence type="ECO:0000256" key="6">
    <source>
        <dbReference type="ARBA" id="ARBA00022694"/>
    </source>
</evidence>
<feature type="binding site" evidence="9">
    <location>
        <position position="151"/>
    </location>
    <ligand>
        <name>S-adenosyl-L-methionine</name>
        <dbReference type="ChEBI" id="CHEBI:59789"/>
    </ligand>
</feature>
<keyword evidence="4 9" id="KW-0808">Transferase</keyword>
<feature type="compositionally biased region" description="Basic and acidic residues" evidence="10">
    <location>
        <begin position="1"/>
        <end position="11"/>
    </location>
</feature>
<dbReference type="Pfam" id="PF02390">
    <property type="entry name" value="Methyltransf_4"/>
    <property type="match status" value="1"/>
</dbReference>
<protein>
    <recommendedName>
        <fullName evidence="9">tRNA (guanine-N(7)-)-methyltransferase</fullName>
        <ecNumber evidence="9">2.1.1.33</ecNumber>
    </recommendedName>
    <alternativeName>
        <fullName evidence="9">tRNA (guanine(46)-N(7))-methyltransferase</fullName>
    </alternativeName>
    <alternativeName>
        <fullName evidence="9">tRNA(m7G46)-methyltransferase</fullName>
    </alternativeName>
</protein>
<dbReference type="PANTHER" id="PTHR23417">
    <property type="entry name" value="3-DEOXY-D-MANNO-OCTULOSONIC-ACID TRANSFERASE/TRNA GUANINE-N 7 - -METHYLTRANSFERASE"/>
    <property type="match status" value="1"/>
</dbReference>